<dbReference type="AlphaFoldDB" id="A0A1Q2CXG9"/>
<dbReference type="Gene3D" id="1.10.260.40">
    <property type="entry name" value="lambda repressor-like DNA-binding domains"/>
    <property type="match status" value="1"/>
</dbReference>
<evidence type="ECO:0000259" key="2">
    <source>
        <dbReference type="PROSITE" id="PS50943"/>
    </source>
</evidence>
<gene>
    <name evidence="3" type="ORF">BW733_08225</name>
</gene>
<dbReference type="CDD" id="cd00093">
    <property type="entry name" value="HTH_XRE"/>
    <property type="match status" value="1"/>
</dbReference>
<dbReference type="Proteomes" id="UP000188235">
    <property type="component" value="Chromosome"/>
</dbReference>
<dbReference type="SMART" id="SM00530">
    <property type="entry name" value="HTH_XRE"/>
    <property type="match status" value="1"/>
</dbReference>
<protein>
    <recommendedName>
        <fullName evidence="2">HTH cro/C1-type domain-containing protein</fullName>
    </recommendedName>
</protein>
<dbReference type="RefSeq" id="WP_077349520.1">
    <property type="nucleotide sequence ID" value="NZ_CP019607.1"/>
</dbReference>
<proteinExistence type="predicted"/>
<reference evidence="3 4" key="1">
    <citation type="journal article" date="2008" name="Int. J. Syst. Evol. Microbiol.">
        <title>Tessaracoccus flavescens sp. nov., isolated from marine sediment.</title>
        <authorList>
            <person name="Lee D.W."/>
            <person name="Lee S.D."/>
        </authorList>
    </citation>
    <scope>NUCLEOTIDE SEQUENCE [LARGE SCALE GENOMIC DNA]</scope>
    <source>
        <strain evidence="3 4">SST-39T</strain>
    </source>
</reference>
<sequence length="94" mass="9919">MTTRTPLLRAAGDFGLAIQQARIARGKTQTELADEIGVTQSRISAIECGQTTILLASILELAHSTGISLTATWEDDDAPSPLTPEPARSVQSEG</sequence>
<dbReference type="InterPro" id="IPR001387">
    <property type="entry name" value="Cro/C1-type_HTH"/>
</dbReference>
<evidence type="ECO:0000256" key="1">
    <source>
        <dbReference type="SAM" id="MobiDB-lite"/>
    </source>
</evidence>
<organism evidence="3 4">
    <name type="scientific">Tessaracoccus flavescens</name>
    <dbReference type="NCBI Taxonomy" id="399497"/>
    <lineage>
        <taxon>Bacteria</taxon>
        <taxon>Bacillati</taxon>
        <taxon>Actinomycetota</taxon>
        <taxon>Actinomycetes</taxon>
        <taxon>Propionibacteriales</taxon>
        <taxon>Propionibacteriaceae</taxon>
        <taxon>Tessaracoccus</taxon>
    </lineage>
</organism>
<evidence type="ECO:0000313" key="3">
    <source>
        <dbReference type="EMBL" id="AQP50815.1"/>
    </source>
</evidence>
<dbReference type="InterPro" id="IPR010982">
    <property type="entry name" value="Lambda_DNA-bd_dom_sf"/>
</dbReference>
<name>A0A1Q2CXG9_9ACTN</name>
<feature type="domain" description="HTH cro/C1-type" evidence="2">
    <location>
        <begin position="18"/>
        <end position="72"/>
    </location>
</feature>
<dbReference type="STRING" id="399497.BW733_08225"/>
<accession>A0A1Q2CXG9</accession>
<dbReference type="SUPFAM" id="SSF47413">
    <property type="entry name" value="lambda repressor-like DNA-binding domains"/>
    <property type="match status" value="1"/>
</dbReference>
<dbReference type="OrthoDB" id="3255837at2"/>
<dbReference type="GO" id="GO:0003677">
    <property type="term" value="F:DNA binding"/>
    <property type="evidence" value="ECO:0007669"/>
    <property type="project" value="InterPro"/>
</dbReference>
<keyword evidence="4" id="KW-1185">Reference proteome</keyword>
<feature type="region of interest" description="Disordered" evidence="1">
    <location>
        <begin position="72"/>
        <end position="94"/>
    </location>
</feature>
<evidence type="ECO:0000313" key="4">
    <source>
        <dbReference type="Proteomes" id="UP000188235"/>
    </source>
</evidence>
<dbReference type="PROSITE" id="PS50943">
    <property type="entry name" value="HTH_CROC1"/>
    <property type="match status" value="1"/>
</dbReference>
<dbReference type="KEGG" id="tfa:BW733_08225"/>
<dbReference type="Pfam" id="PF01381">
    <property type="entry name" value="HTH_3"/>
    <property type="match status" value="1"/>
</dbReference>
<dbReference type="EMBL" id="CP019607">
    <property type="protein sequence ID" value="AQP50815.1"/>
    <property type="molecule type" value="Genomic_DNA"/>
</dbReference>